<comment type="caution">
    <text evidence="2">The sequence shown here is derived from an EMBL/GenBank/DDBJ whole genome shotgun (WGS) entry which is preliminary data.</text>
</comment>
<evidence type="ECO:0000313" key="3">
    <source>
        <dbReference type="Proteomes" id="UP001205965"/>
    </source>
</evidence>
<dbReference type="Proteomes" id="UP001205965">
    <property type="component" value="Unassembled WGS sequence"/>
</dbReference>
<accession>A0ABT2FXB0</accession>
<sequence>MTDQERHVHAQVTHAGTHSRDAMLRVAAGKKVNKQTIASLENRGWITHDDYTSIQLTEDGVVALRIIQEEYR</sequence>
<protein>
    <submittedName>
        <fullName evidence="2">Uncharacterized protein</fullName>
    </submittedName>
</protein>
<evidence type="ECO:0000256" key="1">
    <source>
        <dbReference type="SAM" id="MobiDB-lite"/>
    </source>
</evidence>
<gene>
    <name evidence="2" type="ORF">NYP18_08950</name>
</gene>
<name>A0ABT2FXB0_9CORY</name>
<reference evidence="2 3" key="1">
    <citation type="submission" date="2022-08" db="EMBL/GenBank/DDBJ databases">
        <title>YIM 101645 draft genome.</title>
        <authorList>
            <person name="Chen X."/>
        </authorList>
    </citation>
    <scope>NUCLEOTIDE SEQUENCE [LARGE SCALE GENOMIC DNA]</scope>
    <source>
        <strain evidence="2 3">YIM 101645</strain>
    </source>
</reference>
<organism evidence="2 3">
    <name type="scientific">Corynebacterium lemuris</name>
    <dbReference type="NCBI Taxonomy" id="1859292"/>
    <lineage>
        <taxon>Bacteria</taxon>
        <taxon>Bacillati</taxon>
        <taxon>Actinomycetota</taxon>
        <taxon>Actinomycetes</taxon>
        <taxon>Mycobacteriales</taxon>
        <taxon>Corynebacteriaceae</taxon>
        <taxon>Corynebacterium</taxon>
    </lineage>
</organism>
<dbReference type="RefSeq" id="WP_259427856.1">
    <property type="nucleotide sequence ID" value="NZ_JANWTC010000006.1"/>
</dbReference>
<evidence type="ECO:0000313" key="2">
    <source>
        <dbReference type="EMBL" id="MCS5479786.1"/>
    </source>
</evidence>
<keyword evidence="3" id="KW-1185">Reference proteome</keyword>
<dbReference type="EMBL" id="JANWTC010000006">
    <property type="protein sequence ID" value="MCS5479786.1"/>
    <property type="molecule type" value="Genomic_DNA"/>
</dbReference>
<feature type="region of interest" description="Disordered" evidence="1">
    <location>
        <begin position="1"/>
        <end position="20"/>
    </location>
</feature>
<proteinExistence type="predicted"/>